<protein>
    <submittedName>
        <fullName evidence="1">Uncharacterized protein</fullName>
    </submittedName>
</protein>
<dbReference type="Gene3D" id="3.30.70.1290">
    <property type="entry name" value="Transposase IS200-like"/>
    <property type="match status" value="1"/>
</dbReference>
<evidence type="ECO:0000313" key="2">
    <source>
        <dbReference type="Proteomes" id="UP000177950"/>
    </source>
</evidence>
<name>A0A1F6UHN6_9PROT</name>
<dbReference type="PANTHER" id="PTHR34322">
    <property type="entry name" value="TRANSPOSASE, Y1_TNP DOMAIN-CONTAINING"/>
    <property type="match status" value="1"/>
</dbReference>
<proteinExistence type="predicted"/>
<dbReference type="InterPro" id="IPR036515">
    <property type="entry name" value="Transposase_17_sf"/>
</dbReference>
<reference evidence="1 2" key="1">
    <citation type="journal article" date="2016" name="Nat. Commun.">
        <title>Thousands of microbial genomes shed light on interconnected biogeochemical processes in an aquifer system.</title>
        <authorList>
            <person name="Anantharaman K."/>
            <person name="Brown C.T."/>
            <person name="Hug L.A."/>
            <person name="Sharon I."/>
            <person name="Castelle C.J."/>
            <person name="Probst A.J."/>
            <person name="Thomas B.C."/>
            <person name="Singh A."/>
            <person name="Wilkins M.J."/>
            <person name="Karaoz U."/>
            <person name="Brodie E.L."/>
            <person name="Williams K.H."/>
            <person name="Hubbard S.S."/>
            <person name="Banfield J.F."/>
        </authorList>
    </citation>
    <scope>NUCLEOTIDE SEQUENCE [LARGE SCALE GENOMIC DNA]</scope>
</reference>
<dbReference type="PANTHER" id="PTHR34322:SF2">
    <property type="entry name" value="TRANSPOSASE IS200-LIKE DOMAIN-CONTAINING PROTEIN"/>
    <property type="match status" value="1"/>
</dbReference>
<organism evidence="1 2">
    <name type="scientific">Candidatus Muproteobacteria bacterium RBG_19FT_COMBO_61_10</name>
    <dbReference type="NCBI Taxonomy" id="1817761"/>
    <lineage>
        <taxon>Bacteria</taxon>
        <taxon>Pseudomonadati</taxon>
        <taxon>Pseudomonadota</taxon>
        <taxon>Candidatus Muproteobacteria</taxon>
    </lineage>
</organism>
<evidence type="ECO:0000313" key="1">
    <source>
        <dbReference type="EMBL" id="OGI56873.1"/>
    </source>
</evidence>
<dbReference type="Proteomes" id="UP000177950">
    <property type="component" value="Unassembled WGS sequence"/>
</dbReference>
<dbReference type="GO" id="GO:0006313">
    <property type="term" value="P:DNA transposition"/>
    <property type="evidence" value="ECO:0007669"/>
    <property type="project" value="InterPro"/>
</dbReference>
<sequence>MPDHVHLLLTPDIPDGVARLMQASGRQWSHYYKQSIQPTGHPWAGRYKSTLVEAQTWLLSCYCYIEQTPVHAGLVTTPDAYPWSSYAAHALCRPDPLLLEHPVYTDLAADRQMRCMGYKKRCLSPLDESSRRLITDATNAGWALGSEQFQKQIEKSIHRRVRPLPRGGYRRKSSE</sequence>
<dbReference type="GO" id="GO:0004803">
    <property type="term" value="F:transposase activity"/>
    <property type="evidence" value="ECO:0007669"/>
    <property type="project" value="InterPro"/>
</dbReference>
<accession>A0A1F6UHN6</accession>
<dbReference type="AlphaFoldDB" id="A0A1F6UHN6"/>
<dbReference type="SUPFAM" id="SSF143422">
    <property type="entry name" value="Transposase IS200-like"/>
    <property type="match status" value="1"/>
</dbReference>
<gene>
    <name evidence="1" type="ORF">A2V58_05255</name>
</gene>
<dbReference type="EMBL" id="MFSV01000166">
    <property type="protein sequence ID" value="OGI56873.1"/>
    <property type="molecule type" value="Genomic_DNA"/>
</dbReference>
<dbReference type="GO" id="GO:0003677">
    <property type="term" value="F:DNA binding"/>
    <property type="evidence" value="ECO:0007669"/>
    <property type="project" value="InterPro"/>
</dbReference>
<comment type="caution">
    <text evidence="1">The sequence shown here is derived from an EMBL/GenBank/DDBJ whole genome shotgun (WGS) entry which is preliminary data.</text>
</comment>